<dbReference type="InterPro" id="IPR051603">
    <property type="entry name" value="Zinc-ADH_QOR/CCCR"/>
</dbReference>
<evidence type="ECO:0000256" key="1">
    <source>
        <dbReference type="ARBA" id="ARBA00022857"/>
    </source>
</evidence>
<evidence type="ECO:0000259" key="2">
    <source>
        <dbReference type="SMART" id="SM00829"/>
    </source>
</evidence>
<dbReference type="AlphaFoldDB" id="A0A7R9ASH7"/>
<protein>
    <recommendedName>
        <fullName evidence="2">Enoyl reductase (ER) domain-containing protein</fullName>
    </recommendedName>
</protein>
<dbReference type="Pfam" id="PF21149">
    <property type="entry name" value="FAS_pseudo-KR"/>
    <property type="match status" value="1"/>
</dbReference>
<feature type="domain" description="Enoyl reductase (ER)" evidence="2">
    <location>
        <begin position="75"/>
        <end position="475"/>
    </location>
</feature>
<dbReference type="InterPro" id="IPR036291">
    <property type="entry name" value="NAD(P)-bd_dom_sf"/>
</dbReference>
<dbReference type="InterPro" id="IPR049391">
    <property type="entry name" value="FAS_pseudo-KR"/>
</dbReference>
<proteinExistence type="predicted"/>
<keyword evidence="1" id="KW-0521">NADP</keyword>
<dbReference type="PANTHER" id="PTHR44154:SF1">
    <property type="entry name" value="QUINONE OXIDOREDUCTASE"/>
    <property type="match status" value="1"/>
</dbReference>
<evidence type="ECO:0000313" key="3">
    <source>
        <dbReference type="EMBL" id="CAD7259145.1"/>
    </source>
</evidence>
<dbReference type="SMART" id="SM00829">
    <property type="entry name" value="PKS_ER"/>
    <property type="match status" value="1"/>
</dbReference>
<organism evidence="3">
    <name type="scientific">Timema shepardi</name>
    <name type="common">Walking stick</name>
    <dbReference type="NCBI Taxonomy" id="629360"/>
    <lineage>
        <taxon>Eukaryota</taxon>
        <taxon>Metazoa</taxon>
        <taxon>Ecdysozoa</taxon>
        <taxon>Arthropoda</taxon>
        <taxon>Hexapoda</taxon>
        <taxon>Insecta</taxon>
        <taxon>Pterygota</taxon>
        <taxon>Neoptera</taxon>
        <taxon>Polyneoptera</taxon>
        <taxon>Phasmatodea</taxon>
        <taxon>Timematodea</taxon>
        <taxon>Timematoidea</taxon>
        <taxon>Timematidae</taxon>
        <taxon>Timema</taxon>
    </lineage>
</organism>
<dbReference type="SUPFAM" id="SSF51735">
    <property type="entry name" value="NAD(P)-binding Rossmann-fold domains"/>
    <property type="match status" value="1"/>
</dbReference>
<dbReference type="GO" id="GO:0016491">
    <property type="term" value="F:oxidoreductase activity"/>
    <property type="evidence" value="ECO:0007669"/>
    <property type="project" value="InterPro"/>
</dbReference>
<dbReference type="InterPro" id="IPR011032">
    <property type="entry name" value="GroES-like_sf"/>
</dbReference>
<reference evidence="3" key="1">
    <citation type="submission" date="2020-11" db="EMBL/GenBank/DDBJ databases">
        <authorList>
            <person name="Tran Van P."/>
        </authorList>
    </citation>
    <scope>NUCLEOTIDE SEQUENCE</scope>
</reference>
<sequence>MKYVFVLDQSSTTFSPTGRLFVDQLSQDLTVNVYFNGSWGSLRHLPLPQSAAPTPSTLQKLRPYLSLKDWDLSFVSLNHEDWCLNRPRSELTPDIGLVDLSGWSPEGRRVMALAHKKDPNIHFKTIPHLIWSIPDSWSLEDAATVPLPYAMAYYSLVLKAAVKATESILVHGGHTSMGQAFLAVAIQLELVPYTTVTNTQQKEFIRTRFPQSCDILINIRILESNIYKIYDKQLPMNIMKETKAKGIDIIWHSRFRSGEMAMKDEERSDLSRAQARKLWTELGNLCFCTPLVKVEPLEQLCALFLVIRSQRYSCDKENDRETVTEAAPAIDNWEEVTLDPAISYVDFVSGDDDVAVCCEVTDADIVAKVINNNIQAEDGASGDEEDNSSVVHERSILSATEAMDHIQEFRHFFERMQFFLRNTGFFGVLPDHLFDINPSWCEWLHSLVEKGIDSGVVKPFDRKVFTFFQEDEALR</sequence>
<gene>
    <name evidence="3" type="ORF">TSIB3V08_LOCUS3357</name>
</gene>
<dbReference type="EMBL" id="OC001114">
    <property type="protein sequence ID" value="CAD7259145.1"/>
    <property type="molecule type" value="Genomic_DNA"/>
</dbReference>
<dbReference type="Gene3D" id="3.90.180.10">
    <property type="entry name" value="Medium-chain alcohol dehydrogenases, catalytic domain"/>
    <property type="match status" value="2"/>
</dbReference>
<accession>A0A7R9ASH7</accession>
<dbReference type="SUPFAM" id="SSF50129">
    <property type="entry name" value="GroES-like"/>
    <property type="match status" value="1"/>
</dbReference>
<dbReference type="PANTHER" id="PTHR44154">
    <property type="entry name" value="QUINONE OXIDOREDUCTASE"/>
    <property type="match status" value="1"/>
</dbReference>
<dbReference type="InterPro" id="IPR020843">
    <property type="entry name" value="ER"/>
</dbReference>
<name>A0A7R9ASH7_TIMSH</name>